<reference evidence="8 9" key="1">
    <citation type="submission" date="2020-10" db="EMBL/GenBank/DDBJ databases">
        <authorList>
            <person name="Klimov P.B."/>
            <person name="Dyachkov S.M."/>
            <person name="Chetverikov P.E."/>
        </authorList>
    </citation>
    <scope>NUCLEOTIDE SEQUENCE [LARGE SCALE GENOMIC DNA]</scope>
    <source>
        <strain evidence="8">BMOC 18-1129-001#AD2665</strain>
        <tissue evidence="8">Entire mites</tissue>
    </source>
</reference>
<evidence type="ECO:0000256" key="1">
    <source>
        <dbReference type="ARBA" id="ARBA00010543"/>
    </source>
</evidence>
<gene>
    <name evidence="8" type="primary">HAT1</name>
    <name evidence="8" type="ORF">GZH46_01378</name>
</gene>
<comment type="caution">
    <text evidence="8">The sequence shown here is derived from an EMBL/GenBank/DDBJ whole genome shotgun (WGS) entry which is preliminary data.</text>
</comment>
<dbReference type="InterPro" id="IPR017380">
    <property type="entry name" value="Hist_AcTrfase_B-typ_cat-su"/>
</dbReference>
<comment type="similarity">
    <text evidence="1">Belongs to the HAT1 family.</text>
</comment>
<keyword evidence="4" id="KW-0012">Acyltransferase</keyword>
<protein>
    <recommendedName>
        <fullName evidence="2">histone acetyltransferase</fullName>
        <ecNumber evidence="2">2.3.1.48</ecNumber>
    </recommendedName>
</protein>
<evidence type="ECO:0000256" key="5">
    <source>
        <dbReference type="ARBA" id="ARBA00048017"/>
    </source>
</evidence>
<evidence type="ECO:0000256" key="4">
    <source>
        <dbReference type="ARBA" id="ARBA00023315"/>
    </source>
</evidence>
<feature type="region of interest" description="Disordered" evidence="6">
    <location>
        <begin position="1"/>
        <end position="26"/>
    </location>
</feature>
<dbReference type="EMBL" id="JAIFTH010000236">
    <property type="protein sequence ID" value="KAG9510094.1"/>
    <property type="molecule type" value="Genomic_DNA"/>
</dbReference>
<evidence type="ECO:0000256" key="6">
    <source>
        <dbReference type="SAM" id="MobiDB-lite"/>
    </source>
</evidence>
<comment type="catalytic activity">
    <reaction evidence="5">
        <text>L-lysyl-[protein] + acetyl-CoA = N(6)-acetyl-L-lysyl-[protein] + CoA + H(+)</text>
        <dbReference type="Rhea" id="RHEA:45948"/>
        <dbReference type="Rhea" id="RHEA-COMP:9752"/>
        <dbReference type="Rhea" id="RHEA-COMP:10731"/>
        <dbReference type="ChEBI" id="CHEBI:15378"/>
        <dbReference type="ChEBI" id="CHEBI:29969"/>
        <dbReference type="ChEBI" id="CHEBI:57287"/>
        <dbReference type="ChEBI" id="CHEBI:57288"/>
        <dbReference type="ChEBI" id="CHEBI:61930"/>
        <dbReference type="EC" id="2.3.1.48"/>
    </reaction>
</comment>
<proteinExistence type="inferred from homology"/>
<evidence type="ECO:0000259" key="7">
    <source>
        <dbReference type="Pfam" id="PF10394"/>
    </source>
</evidence>
<dbReference type="SUPFAM" id="SSF55729">
    <property type="entry name" value="Acyl-CoA N-acyltransferases (Nat)"/>
    <property type="match status" value="1"/>
</dbReference>
<feature type="domain" description="Histone acetyl transferase HAT1 N-terminal" evidence="7">
    <location>
        <begin position="28"/>
        <end position="157"/>
    </location>
</feature>
<dbReference type="InterPro" id="IPR016181">
    <property type="entry name" value="Acyl_CoA_acyltransferase"/>
</dbReference>
<evidence type="ECO:0000313" key="9">
    <source>
        <dbReference type="Proteomes" id="UP000825002"/>
    </source>
</evidence>
<evidence type="ECO:0000256" key="2">
    <source>
        <dbReference type="ARBA" id="ARBA00013184"/>
    </source>
</evidence>
<evidence type="ECO:0000313" key="8">
    <source>
        <dbReference type="EMBL" id="KAG9510094.1"/>
    </source>
</evidence>
<keyword evidence="3" id="KW-0808">Transferase</keyword>
<dbReference type="InterPro" id="IPR019467">
    <property type="entry name" value="Hat1_N"/>
</dbReference>
<dbReference type="EC" id="2.3.1.48" evidence="2"/>
<dbReference type="Gene3D" id="3.90.360.10">
    <property type="entry name" value="Histone acetyl transferase 1 (HAT1), N-terminal domain"/>
    <property type="match status" value="1"/>
</dbReference>
<accession>A0ABQ7S9K2</accession>
<evidence type="ECO:0000256" key="3">
    <source>
        <dbReference type="ARBA" id="ARBA00022679"/>
    </source>
</evidence>
<feature type="non-terminal residue" evidence="8">
    <location>
        <position position="1"/>
    </location>
</feature>
<name>A0ABQ7S9K2_9ACAR</name>
<dbReference type="PANTHER" id="PTHR12046">
    <property type="entry name" value="HISTONE ACETYLTRANSFERASE TYPE B CATALYTIC SUBUNIT"/>
    <property type="match status" value="1"/>
</dbReference>
<sequence>MSSTSQENTSVPNSSEEPGSSQSDFTEFTTDGNFAVYFKLIRSQQDIEDDFKKGAFYPDFVHQFFGEAEKIFGYKKPVLKMFYTASRLKRFINFEYEDKLTLEKHGIEPDNVMNAIEQMLEITEYTSNINQFSRDLESKEEIEFRPSGTLLHTFEVNFRPPSMLSRAQVSHVSDFLMVV</sequence>
<dbReference type="Pfam" id="PF10394">
    <property type="entry name" value="Hat1_N"/>
    <property type="match status" value="1"/>
</dbReference>
<dbReference type="InterPro" id="IPR037113">
    <property type="entry name" value="Hat1_N_sf"/>
</dbReference>
<keyword evidence="9" id="KW-1185">Reference proteome</keyword>
<dbReference type="Proteomes" id="UP000825002">
    <property type="component" value="Unassembled WGS sequence"/>
</dbReference>
<organism evidence="8 9">
    <name type="scientific">Fragariocoptes setiger</name>
    <dbReference type="NCBI Taxonomy" id="1670756"/>
    <lineage>
        <taxon>Eukaryota</taxon>
        <taxon>Metazoa</taxon>
        <taxon>Ecdysozoa</taxon>
        <taxon>Arthropoda</taxon>
        <taxon>Chelicerata</taxon>
        <taxon>Arachnida</taxon>
        <taxon>Acari</taxon>
        <taxon>Acariformes</taxon>
        <taxon>Trombidiformes</taxon>
        <taxon>Prostigmata</taxon>
        <taxon>Eupodina</taxon>
        <taxon>Eriophyoidea</taxon>
        <taxon>Phytoptidae</taxon>
        <taxon>Fragariocoptes</taxon>
    </lineage>
</organism>